<name>A0A7C0WSS6_9BACT</name>
<proteinExistence type="predicted"/>
<dbReference type="EMBL" id="DQZW01000293">
    <property type="protein sequence ID" value="HDL90489.1"/>
    <property type="molecule type" value="Genomic_DNA"/>
</dbReference>
<organism evidence="1">
    <name type="scientific">Thermodesulforhabdus norvegica</name>
    <dbReference type="NCBI Taxonomy" id="39841"/>
    <lineage>
        <taxon>Bacteria</taxon>
        <taxon>Pseudomonadati</taxon>
        <taxon>Thermodesulfobacteriota</taxon>
        <taxon>Syntrophobacteria</taxon>
        <taxon>Syntrophobacterales</taxon>
        <taxon>Thermodesulforhabdaceae</taxon>
        <taxon>Thermodesulforhabdus</taxon>
    </lineage>
</organism>
<accession>A0A7C0WSS6</accession>
<dbReference type="PROSITE" id="PS51257">
    <property type="entry name" value="PROKAR_LIPOPROTEIN"/>
    <property type="match status" value="1"/>
</dbReference>
<evidence type="ECO:0008006" key="2">
    <source>
        <dbReference type="Google" id="ProtNLM"/>
    </source>
</evidence>
<gene>
    <name evidence="1" type="ORF">ENG14_06255</name>
</gene>
<evidence type="ECO:0000313" key="1">
    <source>
        <dbReference type="EMBL" id="HDL90489.1"/>
    </source>
</evidence>
<sequence length="157" mass="18244">MKNRWFLLLFIALPAIMFLSSCYYHGKTFSLGPVPKDYISIITNIKPFKYPWKGIPSNTTGLYIISIDGKKVPRYFQRGRILQEIEVYPGKHIVEVRLDCGVRPEICETPTESMVFEVNTKPGRTYLIDARIDTILKRWKPIVVDLKEVGLKERSFM</sequence>
<reference evidence="1" key="1">
    <citation type="journal article" date="2020" name="mSystems">
        <title>Genome- and Community-Level Interaction Insights into Carbon Utilization and Element Cycling Functions of Hydrothermarchaeota in Hydrothermal Sediment.</title>
        <authorList>
            <person name="Zhou Z."/>
            <person name="Liu Y."/>
            <person name="Xu W."/>
            <person name="Pan J."/>
            <person name="Luo Z.H."/>
            <person name="Li M."/>
        </authorList>
    </citation>
    <scope>NUCLEOTIDE SEQUENCE [LARGE SCALE GENOMIC DNA]</scope>
    <source>
        <strain evidence="1">HyVt-19</strain>
    </source>
</reference>
<comment type="caution">
    <text evidence="1">The sequence shown here is derived from an EMBL/GenBank/DDBJ whole genome shotgun (WGS) entry which is preliminary data.</text>
</comment>
<dbReference type="Proteomes" id="UP000886355">
    <property type="component" value="Unassembled WGS sequence"/>
</dbReference>
<dbReference type="AlphaFoldDB" id="A0A7C0WSS6"/>
<protein>
    <recommendedName>
        <fullName evidence="2">DUF2846 domain-containing protein</fullName>
    </recommendedName>
</protein>